<dbReference type="Proteomes" id="UP001221757">
    <property type="component" value="Unassembled WGS sequence"/>
</dbReference>
<evidence type="ECO:0000313" key="1">
    <source>
        <dbReference type="EMBL" id="KAJ7648144.1"/>
    </source>
</evidence>
<sequence>MSSKFTTVTHATSKLPTFHHGEVTPLACSEFQDGCSNYFAHKDTAPAKQVSIILGCFEDMKINNWTHPVNTCRCLTTLAFNEFMTELHQKFLKPDWKEAICKEVLSSRMKETKTLDI</sequence>
<evidence type="ECO:0000313" key="2">
    <source>
        <dbReference type="Proteomes" id="UP001221757"/>
    </source>
</evidence>
<name>A0AAD7CGV9_MYCRO</name>
<accession>A0AAD7CGV9</accession>
<organism evidence="1 2">
    <name type="scientific">Mycena rosella</name>
    <name type="common">Pink bonnet</name>
    <name type="synonym">Agaricus rosellus</name>
    <dbReference type="NCBI Taxonomy" id="1033263"/>
    <lineage>
        <taxon>Eukaryota</taxon>
        <taxon>Fungi</taxon>
        <taxon>Dikarya</taxon>
        <taxon>Basidiomycota</taxon>
        <taxon>Agaricomycotina</taxon>
        <taxon>Agaricomycetes</taxon>
        <taxon>Agaricomycetidae</taxon>
        <taxon>Agaricales</taxon>
        <taxon>Marasmiineae</taxon>
        <taxon>Mycenaceae</taxon>
        <taxon>Mycena</taxon>
    </lineage>
</organism>
<protein>
    <submittedName>
        <fullName evidence="1">Uncharacterized protein</fullName>
    </submittedName>
</protein>
<keyword evidence="2" id="KW-1185">Reference proteome</keyword>
<proteinExistence type="predicted"/>
<gene>
    <name evidence="1" type="ORF">B0H17DRAFT_959075</name>
</gene>
<dbReference type="EMBL" id="JARKIE010000383">
    <property type="protein sequence ID" value="KAJ7648144.1"/>
    <property type="molecule type" value="Genomic_DNA"/>
</dbReference>
<reference evidence="1" key="1">
    <citation type="submission" date="2023-03" db="EMBL/GenBank/DDBJ databases">
        <title>Massive genome expansion in bonnet fungi (Mycena s.s.) driven by repeated elements and novel gene families across ecological guilds.</title>
        <authorList>
            <consortium name="Lawrence Berkeley National Laboratory"/>
            <person name="Harder C.B."/>
            <person name="Miyauchi S."/>
            <person name="Viragh M."/>
            <person name="Kuo A."/>
            <person name="Thoen E."/>
            <person name="Andreopoulos B."/>
            <person name="Lu D."/>
            <person name="Skrede I."/>
            <person name="Drula E."/>
            <person name="Henrissat B."/>
            <person name="Morin E."/>
            <person name="Kohler A."/>
            <person name="Barry K."/>
            <person name="LaButti K."/>
            <person name="Morin E."/>
            <person name="Salamov A."/>
            <person name="Lipzen A."/>
            <person name="Mereny Z."/>
            <person name="Hegedus B."/>
            <person name="Baldrian P."/>
            <person name="Stursova M."/>
            <person name="Weitz H."/>
            <person name="Taylor A."/>
            <person name="Grigoriev I.V."/>
            <person name="Nagy L.G."/>
            <person name="Martin F."/>
            <person name="Kauserud H."/>
        </authorList>
    </citation>
    <scope>NUCLEOTIDE SEQUENCE</scope>
    <source>
        <strain evidence="1">CBHHK067</strain>
    </source>
</reference>
<dbReference type="AlphaFoldDB" id="A0AAD7CGV9"/>
<comment type="caution">
    <text evidence="1">The sequence shown here is derived from an EMBL/GenBank/DDBJ whole genome shotgun (WGS) entry which is preliminary data.</text>
</comment>